<dbReference type="AlphaFoldDB" id="A0A383A8P0"/>
<feature type="non-terminal residue" evidence="1">
    <location>
        <position position="1"/>
    </location>
</feature>
<protein>
    <submittedName>
        <fullName evidence="1">Uncharacterized protein</fullName>
    </submittedName>
</protein>
<name>A0A383A8P0_9ZZZZ</name>
<reference evidence="1" key="1">
    <citation type="submission" date="2018-05" db="EMBL/GenBank/DDBJ databases">
        <authorList>
            <person name="Lanie J.A."/>
            <person name="Ng W.-L."/>
            <person name="Kazmierczak K.M."/>
            <person name="Andrzejewski T.M."/>
            <person name="Davidsen T.M."/>
            <person name="Wayne K.J."/>
            <person name="Tettelin H."/>
            <person name="Glass J.I."/>
            <person name="Rusch D."/>
            <person name="Podicherti R."/>
            <person name="Tsui H.-C.T."/>
            <person name="Winkler M.E."/>
        </authorList>
    </citation>
    <scope>NUCLEOTIDE SEQUENCE</scope>
</reference>
<sequence length="144" mass="16328">KGRDVSVIRYPTVELAKTIGKIAGEEQTEEIEVVVKNIAYGPKVEKTECRGHKANKPNSSDVYMLAFRDKLNLENTLILNRIELFESNTELFPRKPSWMECVRRAPMYTEFIIHGNLVIMGEPLATEDSDGTVKFLQETAKSLP</sequence>
<evidence type="ECO:0000313" key="1">
    <source>
        <dbReference type="EMBL" id="SVE04246.1"/>
    </source>
</evidence>
<organism evidence="1">
    <name type="scientific">marine metagenome</name>
    <dbReference type="NCBI Taxonomy" id="408172"/>
    <lineage>
        <taxon>unclassified sequences</taxon>
        <taxon>metagenomes</taxon>
        <taxon>ecological metagenomes</taxon>
    </lineage>
</organism>
<accession>A0A383A8P0</accession>
<dbReference type="EMBL" id="UINC01190206">
    <property type="protein sequence ID" value="SVE04246.1"/>
    <property type="molecule type" value="Genomic_DNA"/>
</dbReference>
<gene>
    <name evidence="1" type="ORF">METZ01_LOCUS457100</name>
</gene>
<proteinExistence type="predicted"/>